<protein>
    <recommendedName>
        <fullName evidence="1">Cell wall hydrolase SleB domain-containing protein</fullName>
    </recommendedName>
</protein>
<evidence type="ECO:0000313" key="2">
    <source>
        <dbReference type="EMBL" id="AAZ46118.1"/>
    </source>
</evidence>
<dbReference type="InterPro" id="IPR011105">
    <property type="entry name" value="Cell_wall_hydrolase_SleB"/>
</dbReference>
<feature type="domain" description="Cell wall hydrolase SleB" evidence="1">
    <location>
        <begin position="360"/>
        <end position="474"/>
    </location>
</feature>
<dbReference type="AlphaFoldDB" id="Q47GB3"/>
<dbReference type="Gene3D" id="1.10.10.2520">
    <property type="entry name" value="Cell wall hydrolase SleB, domain 1"/>
    <property type="match status" value="1"/>
</dbReference>
<dbReference type="EMBL" id="CP000089">
    <property type="protein sequence ID" value="AAZ46118.1"/>
    <property type="molecule type" value="Genomic_DNA"/>
</dbReference>
<dbReference type="Pfam" id="PF07486">
    <property type="entry name" value="Hydrolase_2"/>
    <property type="match status" value="1"/>
</dbReference>
<dbReference type="KEGG" id="dar:Daro_1369"/>
<dbReference type="InterPro" id="IPR042047">
    <property type="entry name" value="SleB_dom1"/>
</dbReference>
<name>Q47GB3_DECAR</name>
<organism evidence="2">
    <name type="scientific">Dechloromonas aromatica (strain RCB)</name>
    <dbReference type="NCBI Taxonomy" id="159087"/>
    <lineage>
        <taxon>Bacteria</taxon>
        <taxon>Pseudomonadati</taxon>
        <taxon>Pseudomonadota</taxon>
        <taxon>Betaproteobacteria</taxon>
        <taxon>Rhodocyclales</taxon>
        <taxon>Azonexaceae</taxon>
        <taxon>Dechloromonas</taxon>
    </lineage>
</organism>
<gene>
    <name evidence="2" type="ordered locus">Daro_1369</name>
</gene>
<proteinExistence type="predicted"/>
<dbReference type="eggNOG" id="COG3591">
    <property type="taxonomic scope" value="Bacteria"/>
</dbReference>
<reference evidence="2" key="1">
    <citation type="submission" date="2005-08" db="EMBL/GenBank/DDBJ databases">
        <title>Complete sequence of Dechloromonas aromatica RCB.</title>
        <authorList>
            <person name="Salinero K.K."/>
            <person name="Copeland A."/>
            <person name="Lucas S."/>
            <person name="Lapidus A."/>
            <person name="Barry K."/>
            <person name="Detter J.C."/>
            <person name="Glavina T."/>
            <person name="Hammon N."/>
            <person name="Israni S."/>
            <person name="Pitluck S."/>
            <person name="Di Bartolo G."/>
            <person name="Trong S."/>
            <person name="Schmutz J."/>
            <person name="Larimer F."/>
            <person name="Land M."/>
            <person name="Ivanova N."/>
            <person name="Richardson P."/>
        </authorList>
    </citation>
    <scope>NUCLEOTIDE SEQUENCE</scope>
    <source>
        <strain evidence="2">RCB</strain>
    </source>
</reference>
<evidence type="ECO:0000259" key="1">
    <source>
        <dbReference type="Pfam" id="PF07486"/>
    </source>
</evidence>
<dbReference type="GO" id="GO:0016787">
    <property type="term" value="F:hydrolase activity"/>
    <property type="evidence" value="ECO:0007669"/>
    <property type="project" value="InterPro"/>
</dbReference>
<accession>Q47GB3</accession>
<dbReference type="HOGENOM" id="CLU_570766_0_0_4"/>
<dbReference type="eggNOG" id="COG3773">
    <property type="taxonomic scope" value="Bacteria"/>
</dbReference>
<dbReference type="InterPro" id="IPR009003">
    <property type="entry name" value="Peptidase_S1_PA"/>
</dbReference>
<dbReference type="STRING" id="159087.Daro_1369"/>
<dbReference type="SUPFAM" id="SSF50494">
    <property type="entry name" value="Trypsin-like serine proteases"/>
    <property type="match status" value="1"/>
</dbReference>
<sequence>MNGRQLQNACFAWASRILEGRVAGRRIVAPDWLEPQAICWIAMAPDRPELRVGLRPGIPARALPARLALGGGLFLTIRPMPGQSARAQVAPRMVRATPPIEQGTATCLVRDRLNPDRNYLVTCGHVLAPTHGARWDDGIEIRLPTAGGTLLELPGRLREWVPTGSAQPPANIDAGLTEIEPVAVQHLREIAADWIPVGLSDNTDRDRSVVLKRYHDEIEGSIKLKWSGEVRLPDGGEGSTRFLNDALGYSTVEPTEGGDSGAPVWSTSQELLGMHVGAIDPEGGAGANAIMCRIAPVLDWYCVKAYTRDDPATLDDRPPPGSLPRMAHPPASAVLNMPAGILADDEIQMVAKTLWGEARGEGEAGMAAVANVIINRLKRKYRGCDTAAEVCLDPQQFSCWNCDDPNRAKLTRLHRNSSDGQYQQALQIAETALRGGLRDETGGALHYVAGTLRNRPKWLDGKIPSAVIGNHLFYNNIA</sequence>